<gene>
    <name evidence="2" type="ORF">NWI01_33250</name>
</gene>
<dbReference type="GO" id="GO:0120147">
    <property type="term" value="F:formylglycine-generating oxidase activity"/>
    <property type="evidence" value="ECO:0007669"/>
    <property type="project" value="TreeGrafter"/>
</dbReference>
<dbReference type="SUPFAM" id="SSF56436">
    <property type="entry name" value="C-type lectin-like"/>
    <property type="match status" value="1"/>
</dbReference>
<dbReference type="Gene3D" id="3.90.1580.10">
    <property type="entry name" value="paralog of FGE (formylglycine-generating enzyme)"/>
    <property type="match status" value="1"/>
</dbReference>
<dbReference type="Proteomes" id="UP000318825">
    <property type="component" value="Unassembled WGS sequence"/>
</dbReference>
<evidence type="ECO:0000313" key="2">
    <source>
        <dbReference type="EMBL" id="GEC17433.1"/>
    </source>
</evidence>
<accession>A0A4Y3WEW0</accession>
<evidence type="ECO:0000313" key="3">
    <source>
        <dbReference type="Proteomes" id="UP000318825"/>
    </source>
</evidence>
<comment type="caution">
    <text evidence="2">The sequence shown here is derived from an EMBL/GenBank/DDBJ whole genome shotgun (WGS) entry which is preliminary data.</text>
</comment>
<dbReference type="InterPro" id="IPR005532">
    <property type="entry name" value="SUMF_dom"/>
</dbReference>
<dbReference type="AlphaFoldDB" id="A0A4Y3WEW0"/>
<dbReference type="InterPro" id="IPR016187">
    <property type="entry name" value="CTDL_fold"/>
</dbReference>
<dbReference type="Pfam" id="PF03781">
    <property type="entry name" value="FGE-sulfatase"/>
    <property type="match status" value="1"/>
</dbReference>
<dbReference type="EMBL" id="BJNF01000109">
    <property type="protein sequence ID" value="GEC17433.1"/>
    <property type="molecule type" value="Genomic_DNA"/>
</dbReference>
<proteinExistence type="predicted"/>
<feature type="domain" description="Sulfatase-modifying factor enzyme-like" evidence="1">
    <location>
        <begin position="11"/>
        <end position="312"/>
    </location>
</feature>
<organism evidence="2 3">
    <name type="scientific">Nitrobacter winogradskyi</name>
    <name type="common">Nitrobacter agilis</name>
    <dbReference type="NCBI Taxonomy" id="913"/>
    <lineage>
        <taxon>Bacteria</taxon>
        <taxon>Pseudomonadati</taxon>
        <taxon>Pseudomonadota</taxon>
        <taxon>Alphaproteobacteria</taxon>
        <taxon>Hyphomicrobiales</taxon>
        <taxon>Nitrobacteraceae</taxon>
        <taxon>Nitrobacter</taxon>
    </lineage>
</organism>
<protein>
    <recommendedName>
        <fullName evidence="1">Sulfatase-modifying factor enzyme-like domain-containing protein</fullName>
    </recommendedName>
</protein>
<sequence>MSIYDDLVATDNMVEIPGGMFRMGSDKHYAEEAPVHRVHVDTFLIDKTPVTNRQFKIFVRDTGYVTVAEKIPDAKDYPGALPHMLYAGSLVFTPPPRVANLRDWGQWWSFMKSANWRRPYGPKSNVNTLDSHPVVHVAYEDALAYAKWAGKDLPTEAEWEYAARGGLDGAEYAWGDQFTPGGKHVANTWQGNFPIENLNQDGYSRTSPVMAFPPNGYGLHDMIGNVWEWTSDWFVPRHEADAPKACCVPQNPRGPREEDSFDPAMPEIRIPRKVLKGGSHLCAPNYCRRYRPAARHAEPIDTSTSHVGFRCVVRPRRSP</sequence>
<evidence type="ECO:0000259" key="1">
    <source>
        <dbReference type="Pfam" id="PF03781"/>
    </source>
</evidence>
<dbReference type="PANTHER" id="PTHR23150:SF19">
    <property type="entry name" value="FORMYLGLYCINE-GENERATING ENZYME"/>
    <property type="match status" value="1"/>
</dbReference>
<name>A0A4Y3WEW0_NITWI</name>
<dbReference type="RefSeq" id="WP_244613858.1">
    <property type="nucleotide sequence ID" value="NZ_BJNF01000109.1"/>
</dbReference>
<dbReference type="PANTHER" id="PTHR23150">
    <property type="entry name" value="SULFATASE MODIFYING FACTOR 1, 2"/>
    <property type="match status" value="1"/>
</dbReference>
<reference evidence="2 3" key="1">
    <citation type="submission" date="2019-06" db="EMBL/GenBank/DDBJ databases">
        <title>Whole genome shotgun sequence of Nitrobacter winogradskyi NBRC 14297.</title>
        <authorList>
            <person name="Hosoyama A."/>
            <person name="Uohara A."/>
            <person name="Ohji S."/>
            <person name="Ichikawa N."/>
        </authorList>
    </citation>
    <scope>NUCLEOTIDE SEQUENCE [LARGE SCALE GENOMIC DNA]</scope>
    <source>
        <strain evidence="2 3">NBRC 14297</strain>
    </source>
</reference>
<dbReference type="InterPro" id="IPR042095">
    <property type="entry name" value="SUMF_sf"/>
</dbReference>
<dbReference type="InterPro" id="IPR051043">
    <property type="entry name" value="Sulfatase_Mod_Factor_Kinase"/>
</dbReference>